<evidence type="ECO:0000256" key="7">
    <source>
        <dbReference type="RuleBase" id="RU000461"/>
    </source>
</evidence>
<dbReference type="Gene3D" id="1.10.630.10">
    <property type="entry name" value="Cytochrome P450"/>
    <property type="match status" value="1"/>
</dbReference>
<reference evidence="8 9" key="1">
    <citation type="submission" date="2019-03" db="EMBL/GenBank/DDBJ databases">
        <title>Genomic Encyclopedia of Type Strains, Phase IV (KMG-IV): sequencing the most valuable type-strain genomes for metagenomic binning, comparative biology and taxonomic classification.</title>
        <authorList>
            <person name="Goeker M."/>
        </authorList>
    </citation>
    <scope>NUCLEOTIDE SEQUENCE [LARGE SCALE GENOMIC DNA]</scope>
    <source>
        <strain evidence="8 9">DSM 45934</strain>
    </source>
</reference>
<protein>
    <submittedName>
        <fullName evidence="8">Cytochrome P450</fullName>
    </submittedName>
</protein>
<gene>
    <name evidence="8" type="ORF">EV192_101325</name>
</gene>
<dbReference type="PRINTS" id="PR00359">
    <property type="entry name" value="BP450"/>
</dbReference>
<dbReference type="PANTHER" id="PTHR46696">
    <property type="entry name" value="P450, PUTATIVE (EUROFUNG)-RELATED"/>
    <property type="match status" value="1"/>
</dbReference>
<evidence type="ECO:0000256" key="5">
    <source>
        <dbReference type="ARBA" id="ARBA00023004"/>
    </source>
</evidence>
<evidence type="ECO:0000313" key="9">
    <source>
        <dbReference type="Proteomes" id="UP000295680"/>
    </source>
</evidence>
<organism evidence="8 9">
    <name type="scientific">Actinocrispum wychmicini</name>
    <dbReference type="NCBI Taxonomy" id="1213861"/>
    <lineage>
        <taxon>Bacteria</taxon>
        <taxon>Bacillati</taxon>
        <taxon>Actinomycetota</taxon>
        <taxon>Actinomycetes</taxon>
        <taxon>Pseudonocardiales</taxon>
        <taxon>Pseudonocardiaceae</taxon>
        <taxon>Actinocrispum</taxon>
    </lineage>
</organism>
<keyword evidence="9" id="KW-1185">Reference proteome</keyword>
<dbReference type="GO" id="GO:0005506">
    <property type="term" value="F:iron ion binding"/>
    <property type="evidence" value="ECO:0007669"/>
    <property type="project" value="InterPro"/>
</dbReference>
<keyword evidence="3 7" id="KW-0479">Metal-binding</keyword>
<dbReference type="GO" id="GO:0016705">
    <property type="term" value="F:oxidoreductase activity, acting on paired donors, with incorporation or reduction of molecular oxygen"/>
    <property type="evidence" value="ECO:0007669"/>
    <property type="project" value="InterPro"/>
</dbReference>
<dbReference type="SUPFAM" id="SSF48264">
    <property type="entry name" value="Cytochrome P450"/>
    <property type="match status" value="1"/>
</dbReference>
<proteinExistence type="inferred from homology"/>
<sequence>MCDDFRKHHPMVTRIAGKRVNCGHTVADMPFDPSDPAFVADPYPTFAALRAKAPVHRAEKLGLAVAVTHAACSEVLRARSLGRIWSDATPIEQFTSFNLLHRNSLLENEPPTHTRLRRLVSKAFGRGHTERLRPWVDELALRLVEDLASAGSGDLLATVAAPLPVEVIAELLGVPATDRPLLVPWSNAIVKMYEYGLPEQARAEAERAATEFVTYLRSLAADPAPDSLVSDLVSVRAEGDRLSQDELVATAVLLLMAGHEATVNVIGNGVLALLRNRSQWQRLVDDPALIPTAVEELIRYDAPLQLFERTATAEVTIAGYPVKPGEKIAALLGAAARDPLAFDRPDTLDVGRNPNPHLGFGAGIHYCVGAPLARVEITAALTALVTRMPGLDLAGEPERRPEFVIRGLRKLPVS</sequence>
<dbReference type="InterPro" id="IPR017972">
    <property type="entry name" value="Cyt_P450_CS"/>
</dbReference>
<dbReference type="GO" id="GO:0004497">
    <property type="term" value="F:monooxygenase activity"/>
    <property type="evidence" value="ECO:0007669"/>
    <property type="project" value="UniProtKB-KW"/>
</dbReference>
<dbReference type="InterPro" id="IPR036396">
    <property type="entry name" value="Cyt_P450_sf"/>
</dbReference>
<evidence type="ECO:0000256" key="1">
    <source>
        <dbReference type="ARBA" id="ARBA00010617"/>
    </source>
</evidence>
<dbReference type="FunFam" id="1.10.630.10:FF:000018">
    <property type="entry name" value="Cytochrome P450 monooxygenase"/>
    <property type="match status" value="1"/>
</dbReference>
<evidence type="ECO:0000256" key="2">
    <source>
        <dbReference type="ARBA" id="ARBA00022617"/>
    </source>
</evidence>
<comment type="caution">
    <text evidence="8">The sequence shown here is derived from an EMBL/GenBank/DDBJ whole genome shotgun (WGS) entry which is preliminary data.</text>
</comment>
<dbReference type="PROSITE" id="PS00086">
    <property type="entry name" value="CYTOCHROME_P450"/>
    <property type="match status" value="1"/>
</dbReference>
<keyword evidence="2 7" id="KW-0349">Heme</keyword>
<keyword evidence="6 7" id="KW-0503">Monooxygenase</keyword>
<keyword evidence="4 7" id="KW-0560">Oxidoreductase</keyword>
<evidence type="ECO:0000256" key="6">
    <source>
        <dbReference type="ARBA" id="ARBA00023033"/>
    </source>
</evidence>
<dbReference type="Proteomes" id="UP000295680">
    <property type="component" value="Unassembled WGS sequence"/>
</dbReference>
<dbReference type="InterPro" id="IPR002397">
    <property type="entry name" value="Cyt_P450_B"/>
</dbReference>
<comment type="similarity">
    <text evidence="1 7">Belongs to the cytochrome P450 family.</text>
</comment>
<dbReference type="Pfam" id="PF00067">
    <property type="entry name" value="p450"/>
    <property type="match status" value="1"/>
</dbReference>
<dbReference type="InterPro" id="IPR001128">
    <property type="entry name" value="Cyt_P450"/>
</dbReference>
<dbReference type="PANTHER" id="PTHR46696:SF1">
    <property type="entry name" value="CYTOCHROME P450 YJIB-RELATED"/>
    <property type="match status" value="1"/>
</dbReference>
<evidence type="ECO:0000256" key="3">
    <source>
        <dbReference type="ARBA" id="ARBA00022723"/>
    </source>
</evidence>
<keyword evidence="5 7" id="KW-0408">Iron</keyword>
<name>A0A4R2K428_9PSEU</name>
<dbReference type="GO" id="GO:0020037">
    <property type="term" value="F:heme binding"/>
    <property type="evidence" value="ECO:0007669"/>
    <property type="project" value="InterPro"/>
</dbReference>
<dbReference type="EMBL" id="SLWS01000001">
    <property type="protein sequence ID" value="TCO64549.1"/>
    <property type="molecule type" value="Genomic_DNA"/>
</dbReference>
<evidence type="ECO:0000256" key="4">
    <source>
        <dbReference type="ARBA" id="ARBA00023002"/>
    </source>
</evidence>
<accession>A0A4R2K428</accession>
<dbReference type="AlphaFoldDB" id="A0A4R2K428"/>
<dbReference type="CDD" id="cd20625">
    <property type="entry name" value="CYP164-like"/>
    <property type="match status" value="1"/>
</dbReference>
<evidence type="ECO:0000313" key="8">
    <source>
        <dbReference type="EMBL" id="TCO64549.1"/>
    </source>
</evidence>